<dbReference type="Gramene" id="KCW62723">
    <property type="protein sequence ID" value="KCW62723"/>
    <property type="gene ID" value="EUGRSUZ_G00305"/>
</dbReference>
<dbReference type="AlphaFoldDB" id="A0A059B9C0"/>
<gene>
    <name evidence="1" type="ORF">EUGRSUZ_G00305</name>
</gene>
<dbReference type="InParanoid" id="A0A059B9C0"/>
<name>A0A059B9C0_EUCGR</name>
<accession>A0A059B9C0</accession>
<organism evidence="1">
    <name type="scientific">Eucalyptus grandis</name>
    <name type="common">Flooded gum</name>
    <dbReference type="NCBI Taxonomy" id="71139"/>
    <lineage>
        <taxon>Eukaryota</taxon>
        <taxon>Viridiplantae</taxon>
        <taxon>Streptophyta</taxon>
        <taxon>Embryophyta</taxon>
        <taxon>Tracheophyta</taxon>
        <taxon>Spermatophyta</taxon>
        <taxon>Magnoliopsida</taxon>
        <taxon>eudicotyledons</taxon>
        <taxon>Gunneridae</taxon>
        <taxon>Pentapetalae</taxon>
        <taxon>rosids</taxon>
        <taxon>malvids</taxon>
        <taxon>Myrtales</taxon>
        <taxon>Myrtaceae</taxon>
        <taxon>Myrtoideae</taxon>
        <taxon>Eucalypteae</taxon>
        <taxon>Eucalyptus</taxon>
    </lineage>
</organism>
<protein>
    <submittedName>
        <fullName evidence="1">Uncharacterized protein</fullName>
    </submittedName>
</protein>
<reference evidence="1" key="1">
    <citation type="submission" date="2013-07" db="EMBL/GenBank/DDBJ databases">
        <title>The genome of Eucalyptus grandis.</title>
        <authorList>
            <person name="Schmutz J."/>
            <person name="Hayes R."/>
            <person name="Myburg A."/>
            <person name="Tuskan G."/>
            <person name="Grattapaglia D."/>
            <person name="Rokhsar D.S."/>
        </authorList>
    </citation>
    <scope>NUCLEOTIDE SEQUENCE</scope>
    <source>
        <tissue evidence="1">Leaf extractions</tissue>
    </source>
</reference>
<evidence type="ECO:0000313" key="1">
    <source>
        <dbReference type="EMBL" id="KCW62723.1"/>
    </source>
</evidence>
<dbReference type="EMBL" id="KK198759">
    <property type="protein sequence ID" value="KCW62723.1"/>
    <property type="molecule type" value="Genomic_DNA"/>
</dbReference>
<sequence>MWYTLAFSYGHAQTWIRKCTSVNYSMSATPINMVLDISQCQISHPIFLLKICSHSSIMENGHMSISLARRCVFPHMK</sequence>
<proteinExistence type="predicted"/>